<feature type="transmembrane region" description="Helical" evidence="1">
    <location>
        <begin position="154"/>
        <end position="176"/>
    </location>
</feature>
<keyword evidence="1" id="KW-0812">Transmembrane</keyword>
<dbReference type="EMBL" id="CP047591">
    <property type="protein sequence ID" value="QHI71506.1"/>
    <property type="molecule type" value="Genomic_DNA"/>
</dbReference>
<sequence>MTGVLNTISTYAIPLVLLLIPIYALKKGVKVYSVFTEGAKEGLNVAIMIIPYLVCMLAAIGMFRASGAMDWLAALINPITSLIGLPGEVLPMGIMRSFSGGGAEGMMSDLLKTYGTQSQIGRIASVALGSTETTFYIIAVYFGAVGITNVRHSVIAGLLGDLASLIASAVIVNVMWY</sequence>
<protein>
    <submittedName>
        <fullName evidence="3">Spore maturation protein</fullName>
    </submittedName>
</protein>
<dbReference type="InterPro" id="IPR011642">
    <property type="entry name" value="Gate_dom"/>
</dbReference>
<dbReference type="InterPro" id="IPR052549">
    <property type="entry name" value="SpmB"/>
</dbReference>
<feature type="transmembrane region" description="Helical" evidence="1">
    <location>
        <begin position="45"/>
        <end position="65"/>
    </location>
</feature>
<feature type="transmembrane region" description="Helical" evidence="1">
    <location>
        <begin position="6"/>
        <end position="25"/>
    </location>
</feature>
<evidence type="ECO:0000259" key="2">
    <source>
        <dbReference type="Pfam" id="PF07670"/>
    </source>
</evidence>
<dbReference type="PANTHER" id="PTHR35793:SF2">
    <property type="entry name" value="INNER MEMBRANE PROTEIN YJIG"/>
    <property type="match status" value="1"/>
</dbReference>
<accession>A0A6P1MIT5</accession>
<dbReference type="RefSeq" id="WP_162361281.1">
    <property type="nucleotide sequence ID" value="NZ_CP047591.1"/>
</dbReference>
<evidence type="ECO:0000313" key="4">
    <source>
        <dbReference type="Proteomes" id="UP000463883"/>
    </source>
</evidence>
<dbReference type="Proteomes" id="UP000463883">
    <property type="component" value="Chromosome"/>
</dbReference>
<keyword evidence="1" id="KW-1133">Transmembrane helix</keyword>
<dbReference type="GO" id="GO:0005886">
    <property type="term" value="C:plasma membrane"/>
    <property type="evidence" value="ECO:0007669"/>
    <property type="project" value="TreeGrafter"/>
</dbReference>
<keyword evidence="1" id="KW-0472">Membrane</keyword>
<feature type="domain" description="Nucleoside transporter/FeoB GTPase Gate" evidence="2">
    <location>
        <begin position="47"/>
        <end position="147"/>
    </location>
</feature>
<keyword evidence="4" id="KW-1185">Reference proteome</keyword>
<dbReference type="KEGG" id="amic:Ami3637_03115"/>
<dbReference type="Pfam" id="PF07670">
    <property type="entry name" value="Gate"/>
    <property type="match status" value="1"/>
</dbReference>
<name>A0A6P1MIT5_9FIRM</name>
<dbReference type="AlphaFoldDB" id="A0A6P1MIT5"/>
<dbReference type="PANTHER" id="PTHR35793">
    <property type="entry name" value="INNER MEMBRANE PROTEIN YJIG"/>
    <property type="match status" value="1"/>
</dbReference>
<feature type="transmembrane region" description="Helical" evidence="1">
    <location>
        <begin position="120"/>
        <end position="142"/>
    </location>
</feature>
<reference evidence="3 4" key="1">
    <citation type="submission" date="2020-01" db="EMBL/GenBank/DDBJ databases">
        <title>Genomic analysis of Aminipila sp. CBA3637.</title>
        <authorList>
            <person name="Kim Y.B."/>
            <person name="Roh S.W."/>
        </authorList>
    </citation>
    <scope>NUCLEOTIDE SEQUENCE [LARGE SCALE GENOMIC DNA]</scope>
    <source>
        <strain evidence="3 4">CBA3637</strain>
    </source>
</reference>
<gene>
    <name evidence="3" type="ORF">Ami3637_03115</name>
</gene>
<feature type="transmembrane region" description="Helical" evidence="1">
    <location>
        <begin position="71"/>
        <end position="90"/>
    </location>
</feature>
<proteinExistence type="predicted"/>
<organism evidence="3 4">
    <name type="scientific">Aminipila terrae</name>
    <dbReference type="NCBI Taxonomy" id="2697030"/>
    <lineage>
        <taxon>Bacteria</taxon>
        <taxon>Bacillati</taxon>
        <taxon>Bacillota</taxon>
        <taxon>Clostridia</taxon>
        <taxon>Peptostreptococcales</taxon>
        <taxon>Anaerovoracaceae</taxon>
        <taxon>Aminipila</taxon>
    </lineage>
</organism>
<evidence type="ECO:0000313" key="3">
    <source>
        <dbReference type="EMBL" id="QHI71506.1"/>
    </source>
</evidence>
<evidence type="ECO:0000256" key="1">
    <source>
        <dbReference type="SAM" id="Phobius"/>
    </source>
</evidence>